<evidence type="ECO:0000313" key="3">
    <source>
        <dbReference type="Proteomes" id="UP000279307"/>
    </source>
</evidence>
<dbReference type="SUPFAM" id="SSF57625">
    <property type="entry name" value="Invertebrate chitin-binding proteins"/>
    <property type="match status" value="1"/>
</dbReference>
<evidence type="ECO:0000313" key="2">
    <source>
        <dbReference type="EMBL" id="RLU27593.1"/>
    </source>
</evidence>
<protein>
    <recommendedName>
        <fullName evidence="1">Chitin-binding type-2 domain-containing protein</fullName>
    </recommendedName>
</protein>
<dbReference type="InterPro" id="IPR036508">
    <property type="entry name" value="Chitin-bd_dom_sf"/>
</dbReference>
<dbReference type="Proteomes" id="UP000279307">
    <property type="component" value="Chromosome 1"/>
</dbReference>
<accession>A0A3L8E5D6</accession>
<organism evidence="2 3">
    <name type="scientific">Ooceraea biroi</name>
    <name type="common">Clonal raider ant</name>
    <name type="synonym">Cerapachys biroi</name>
    <dbReference type="NCBI Taxonomy" id="2015173"/>
    <lineage>
        <taxon>Eukaryota</taxon>
        <taxon>Metazoa</taxon>
        <taxon>Ecdysozoa</taxon>
        <taxon>Arthropoda</taxon>
        <taxon>Hexapoda</taxon>
        <taxon>Insecta</taxon>
        <taxon>Pterygota</taxon>
        <taxon>Neoptera</taxon>
        <taxon>Endopterygota</taxon>
        <taxon>Hymenoptera</taxon>
        <taxon>Apocrita</taxon>
        <taxon>Aculeata</taxon>
        <taxon>Formicoidea</taxon>
        <taxon>Formicidae</taxon>
        <taxon>Dorylinae</taxon>
        <taxon>Ooceraea</taxon>
    </lineage>
</organism>
<dbReference type="AlphaFoldDB" id="A0A3L8E5D6"/>
<dbReference type="Pfam" id="PF01607">
    <property type="entry name" value="CBM_14"/>
    <property type="match status" value="1"/>
</dbReference>
<dbReference type="GO" id="GO:0005576">
    <property type="term" value="C:extracellular region"/>
    <property type="evidence" value="ECO:0007669"/>
    <property type="project" value="InterPro"/>
</dbReference>
<dbReference type="Gene3D" id="2.170.140.10">
    <property type="entry name" value="Chitin binding domain"/>
    <property type="match status" value="1"/>
</dbReference>
<feature type="domain" description="Chitin-binding type-2" evidence="1">
    <location>
        <begin position="82"/>
        <end position="140"/>
    </location>
</feature>
<comment type="caution">
    <text evidence="2">The sequence shown here is derived from an EMBL/GenBank/DDBJ whole genome shotgun (WGS) entry which is preliminary data.</text>
</comment>
<dbReference type="PANTHER" id="PTHR22933:SF43">
    <property type="entry name" value="LP10131P"/>
    <property type="match status" value="1"/>
</dbReference>
<reference evidence="2 3" key="1">
    <citation type="journal article" date="2018" name="Genome Res.">
        <title>The genomic architecture and molecular evolution of ant odorant receptors.</title>
        <authorList>
            <person name="McKenzie S.K."/>
            <person name="Kronauer D.J.C."/>
        </authorList>
    </citation>
    <scope>NUCLEOTIDE SEQUENCE [LARGE SCALE GENOMIC DNA]</scope>
    <source>
        <strain evidence="2">Clonal line C1</strain>
    </source>
</reference>
<dbReference type="EMBL" id="QOIP01000001">
    <property type="protein sequence ID" value="RLU27593.1"/>
    <property type="molecule type" value="Genomic_DNA"/>
</dbReference>
<dbReference type="PANTHER" id="PTHR22933">
    <property type="entry name" value="FI18007P1-RELATED"/>
    <property type="match status" value="1"/>
</dbReference>
<gene>
    <name evidence="2" type="ORF">DMN91_001397</name>
</gene>
<proteinExistence type="predicted"/>
<evidence type="ECO:0000259" key="1">
    <source>
        <dbReference type="PROSITE" id="PS50940"/>
    </source>
</evidence>
<sequence length="189" mass="21696">MWFLDEAAVKTESRLGGKEKGSLRSKAPSLAVDTRCPFVDILPSATSSSQMRSHFDKDRNRLETYEEISNEQNDIFGNLTFRFTCESMPSGFYADMDYNCRIFHVCDNFGNGFPVLCANYTAFDQRQRICTDEEDIDCQHAYEWYYLNELIDSTEIESRTGITEEIIIENESKMEQEDTVPSVLPLAAD</sequence>
<dbReference type="InterPro" id="IPR052976">
    <property type="entry name" value="Scoloptoxin-like"/>
</dbReference>
<name>A0A3L8E5D6_OOCBI</name>
<dbReference type="GO" id="GO:0008061">
    <property type="term" value="F:chitin binding"/>
    <property type="evidence" value="ECO:0007669"/>
    <property type="project" value="InterPro"/>
</dbReference>
<dbReference type="InterPro" id="IPR002557">
    <property type="entry name" value="Chitin-bd_dom"/>
</dbReference>
<dbReference type="PROSITE" id="PS50940">
    <property type="entry name" value="CHIT_BIND_II"/>
    <property type="match status" value="1"/>
</dbReference>